<feature type="region of interest" description="Disordered" evidence="3">
    <location>
        <begin position="112"/>
        <end position="144"/>
    </location>
</feature>
<dbReference type="InterPro" id="IPR020845">
    <property type="entry name" value="AMP-binding_CS"/>
</dbReference>
<dbReference type="Gene3D" id="3.40.50.12780">
    <property type="entry name" value="N-terminal domain of ligase-like"/>
    <property type="match status" value="1"/>
</dbReference>
<proteinExistence type="predicted"/>
<evidence type="ECO:0000256" key="2">
    <source>
        <dbReference type="ARBA" id="ARBA00022553"/>
    </source>
</evidence>
<dbReference type="Proteomes" id="UP001183414">
    <property type="component" value="Unassembled WGS sequence"/>
</dbReference>
<evidence type="ECO:0000259" key="4">
    <source>
        <dbReference type="PROSITE" id="PS50075"/>
    </source>
</evidence>
<dbReference type="Gene3D" id="1.10.1200.10">
    <property type="entry name" value="ACP-like"/>
    <property type="match status" value="1"/>
</dbReference>
<dbReference type="PANTHER" id="PTHR44845">
    <property type="entry name" value="CARRIER DOMAIN-CONTAINING PROTEIN"/>
    <property type="match status" value="1"/>
</dbReference>
<name>A0ABU2NZG0_9ACTN</name>
<dbReference type="InterPro" id="IPR042099">
    <property type="entry name" value="ANL_N_sf"/>
</dbReference>
<dbReference type="InterPro" id="IPR013120">
    <property type="entry name" value="FAR_NAD-bd"/>
</dbReference>
<dbReference type="PROSITE" id="PS00012">
    <property type="entry name" value="PHOSPHOPANTETHEINE"/>
    <property type="match status" value="1"/>
</dbReference>
<dbReference type="SUPFAM" id="SSF56801">
    <property type="entry name" value="Acetyl-CoA synthetase-like"/>
    <property type="match status" value="1"/>
</dbReference>
<dbReference type="NCBIfam" id="TIGR01746">
    <property type="entry name" value="Thioester-redct"/>
    <property type="match status" value="1"/>
</dbReference>
<dbReference type="EMBL" id="JAVREQ010000031">
    <property type="protein sequence ID" value="MDT0382144.1"/>
    <property type="molecule type" value="Genomic_DNA"/>
</dbReference>
<dbReference type="Gene3D" id="3.30.300.30">
    <property type="match status" value="1"/>
</dbReference>
<comment type="caution">
    <text evidence="5">The sequence shown here is derived from an EMBL/GenBank/DDBJ whole genome shotgun (WGS) entry which is preliminary data.</text>
</comment>
<feature type="compositionally biased region" description="Basic and acidic residues" evidence="3">
    <location>
        <begin position="113"/>
        <end position="122"/>
    </location>
</feature>
<evidence type="ECO:0000256" key="3">
    <source>
        <dbReference type="SAM" id="MobiDB-lite"/>
    </source>
</evidence>
<keyword evidence="6" id="KW-1185">Reference proteome</keyword>
<evidence type="ECO:0000256" key="1">
    <source>
        <dbReference type="ARBA" id="ARBA00022450"/>
    </source>
</evidence>
<dbReference type="RefSeq" id="WP_311675753.1">
    <property type="nucleotide sequence ID" value="NZ_JAVREQ010000031.1"/>
</dbReference>
<dbReference type="InterPro" id="IPR010071">
    <property type="entry name" value="AA_adenyl_dom"/>
</dbReference>
<organism evidence="5 6">
    <name type="scientific">Streptomyces hazeniae</name>
    <dbReference type="NCBI Taxonomy" id="3075538"/>
    <lineage>
        <taxon>Bacteria</taxon>
        <taxon>Bacillati</taxon>
        <taxon>Actinomycetota</taxon>
        <taxon>Actinomycetes</taxon>
        <taxon>Kitasatosporales</taxon>
        <taxon>Streptomycetaceae</taxon>
        <taxon>Streptomyces</taxon>
    </lineage>
</organism>
<feature type="compositionally biased region" description="Basic and acidic residues" evidence="3">
    <location>
        <begin position="367"/>
        <end position="382"/>
    </location>
</feature>
<dbReference type="SUPFAM" id="SSF51735">
    <property type="entry name" value="NAD(P)-binding Rossmann-fold domains"/>
    <property type="match status" value="1"/>
</dbReference>
<dbReference type="Pfam" id="PF00501">
    <property type="entry name" value="AMP-binding"/>
    <property type="match status" value="1"/>
</dbReference>
<dbReference type="InterPro" id="IPR045851">
    <property type="entry name" value="AMP-bd_C_sf"/>
</dbReference>
<dbReference type="Pfam" id="PF13193">
    <property type="entry name" value="AMP-binding_C"/>
    <property type="match status" value="1"/>
</dbReference>
<keyword evidence="2" id="KW-0597">Phosphoprotein</keyword>
<dbReference type="NCBIfam" id="TIGR01733">
    <property type="entry name" value="AA-adenyl-dom"/>
    <property type="match status" value="1"/>
</dbReference>
<dbReference type="InterPro" id="IPR009081">
    <property type="entry name" value="PP-bd_ACP"/>
</dbReference>
<dbReference type="InterPro" id="IPR006162">
    <property type="entry name" value="Ppantetheine_attach_site"/>
</dbReference>
<protein>
    <submittedName>
        <fullName evidence="5">Amino acid adenylation domain-containing protein</fullName>
    </submittedName>
</protein>
<dbReference type="PROSITE" id="PS50075">
    <property type="entry name" value="CARRIER"/>
    <property type="match status" value="1"/>
</dbReference>
<feature type="domain" description="Carrier" evidence="4">
    <location>
        <begin position="524"/>
        <end position="604"/>
    </location>
</feature>
<dbReference type="CDD" id="cd05930">
    <property type="entry name" value="A_NRPS"/>
    <property type="match status" value="1"/>
</dbReference>
<evidence type="ECO:0000313" key="5">
    <source>
        <dbReference type="EMBL" id="MDT0382144.1"/>
    </source>
</evidence>
<sequence length="1014" mass="110141">MSTDGNTFVHDQFALRATTQPSSIAVEQGERKITYAELDRRANELAHRLHAHDIGRGSVVMTYLERSIDLVVALLATLKAGATYLPVEPGVPAQRTNAYLTETDCRAVITTTDGRHPFDDHGPVLLDPGTAGKPSSAPSAGPPQTVLEETDLAYIIYTSGSTGAPKGVQVEHASLSYLFREINERYGIGPEDRVLQFAAVTFDTSIEQILVTLLNGATLVLPDRIWAPSELASELIKRRVTVMDLTPSYWRAFLSELAGTPTQLPVRLTIVGGSAINAEDCRRALRLMPASRLVNAYGLTETTITSCTMEISTQNLPERGAAPVGRPLPGTVVHVLGADMEAVPPGAHGEIYISGRGVARGYLTDGADHTRFRPDPHADHTGTRTYRTGDLGGWTPDGNLVIAGRADRQIKIRGFRVEPAEIEATLSSHEAVADTAVKAHSRRGELELAAYYVPAPEKAATISARELRTFAADRLPSYMVPASFTRLTEMPVKTNGKADLAALPEPEHGARTTPAPAQPHTAEPAAGLVEQAVAGIWRQVLDLEHVAPEETFFELGGDSIRAAQLLAKVRASLGIMITQVRPLIRLLLDGATLRDFACAIESARAGTFSNDAKPVDFAAEALLDVPIKPEPANPASWDKPSHILLTGATGFLGIYLLRELLATSDATIHCLVRSDDAAHAMERIQANARHYFNDDLDEHRKRERLHAVPGDLAEHRLGLTEEEFDRLAGLVDVIHHPGGLVNFIYPYAHMRAANVEGTREIIRMAARYRNTPIHYTSTMAVISGFGTAGVPQVTEETPSDHVDHLSVGYVESKWIAEALLQAAAREGLPVAIYRAADISGDRQTGAWNTATEMCAMKKFIVDTGTSPVAELPLDYTPVDCFAAAVAHIASQKLPAGDVYHLTNPGKVNVAALTERLRARGHTIRDVPWNEWLDQVVKIAVEQPDHPMTPFAPLFIDRCSTGTMSVAEMYLETTFPAFTRHNVEAALEGSGIEIPPVDAEMLDRYIQYLTSIDFL</sequence>
<dbReference type="InterPro" id="IPR025110">
    <property type="entry name" value="AMP-bd_C"/>
</dbReference>
<dbReference type="InterPro" id="IPR010080">
    <property type="entry name" value="Thioester_reductase-like_dom"/>
</dbReference>
<feature type="region of interest" description="Disordered" evidence="3">
    <location>
        <begin position="367"/>
        <end position="390"/>
    </location>
</feature>
<dbReference type="InterPro" id="IPR036291">
    <property type="entry name" value="NAD(P)-bd_dom_sf"/>
</dbReference>
<gene>
    <name evidence="5" type="ORF">RM572_25615</name>
</gene>
<dbReference type="SUPFAM" id="SSF47336">
    <property type="entry name" value="ACP-like"/>
    <property type="match status" value="1"/>
</dbReference>
<evidence type="ECO:0000313" key="6">
    <source>
        <dbReference type="Proteomes" id="UP001183414"/>
    </source>
</evidence>
<dbReference type="PANTHER" id="PTHR44845:SF6">
    <property type="entry name" value="BETA-ALANINE-ACTIVATING ENZYME"/>
    <property type="match status" value="1"/>
</dbReference>
<dbReference type="Gene3D" id="3.40.50.720">
    <property type="entry name" value="NAD(P)-binding Rossmann-like Domain"/>
    <property type="match status" value="1"/>
</dbReference>
<dbReference type="CDD" id="cd05235">
    <property type="entry name" value="SDR_e1"/>
    <property type="match status" value="1"/>
</dbReference>
<accession>A0ABU2NZG0</accession>
<dbReference type="PROSITE" id="PS00455">
    <property type="entry name" value="AMP_BINDING"/>
    <property type="match status" value="1"/>
</dbReference>
<dbReference type="Pfam" id="PF07993">
    <property type="entry name" value="NAD_binding_4"/>
    <property type="match status" value="1"/>
</dbReference>
<dbReference type="InterPro" id="IPR000873">
    <property type="entry name" value="AMP-dep_synth/lig_dom"/>
</dbReference>
<dbReference type="Pfam" id="PF00550">
    <property type="entry name" value="PP-binding"/>
    <property type="match status" value="1"/>
</dbReference>
<reference evidence="6" key="1">
    <citation type="submission" date="2023-07" db="EMBL/GenBank/DDBJ databases">
        <title>30 novel species of actinomycetes from the DSMZ collection.</title>
        <authorList>
            <person name="Nouioui I."/>
        </authorList>
    </citation>
    <scope>NUCLEOTIDE SEQUENCE [LARGE SCALE GENOMIC DNA]</scope>
    <source>
        <strain evidence="6">DSM 42041</strain>
    </source>
</reference>
<keyword evidence="1" id="KW-0596">Phosphopantetheine</keyword>
<dbReference type="InterPro" id="IPR036736">
    <property type="entry name" value="ACP-like_sf"/>
</dbReference>
<feature type="compositionally biased region" description="Low complexity" evidence="3">
    <location>
        <begin position="128"/>
        <end position="143"/>
    </location>
</feature>